<dbReference type="InterPro" id="IPR010031">
    <property type="entry name" value="FAD_lactone_oxidase-like"/>
</dbReference>
<dbReference type="SUPFAM" id="SSF56176">
    <property type="entry name" value="FAD-binding/transporter-associated domain-like"/>
    <property type="match status" value="1"/>
</dbReference>
<evidence type="ECO:0000259" key="2">
    <source>
        <dbReference type="PROSITE" id="PS51387"/>
    </source>
</evidence>
<dbReference type="EMBL" id="CP115965">
    <property type="protein sequence ID" value="WZW99395.1"/>
    <property type="molecule type" value="Genomic_DNA"/>
</dbReference>
<dbReference type="InterPro" id="IPR006094">
    <property type="entry name" value="Oxid_FAD_bind_N"/>
</dbReference>
<dbReference type="PANTHER" id="PTHR43762:SF1">
    <property type="entry name" value="D-ARABINONO-1,4-LACTONE OXIDASE"/>
    <property type="match status" value="1"/>
</dbReference>
<dbReference type="InterPro" id="IPR016171">
    <property type="entry name" value="Vanillyl_alc_oxidase_C-sub2"/>
</dbReference>
<keyword evidence="1" id="KW-0560">Oxidoreductase</keyword>
<name>A0ABZ3CC92_9ACTN</name>
<evidence type="ECO:0000313" key="4">
    <source>
        <dbReference type="Proteomes" id="UP001434337"/>
    </source>
</evidence>
<dbReference type="Gene3D" id="3.30.70.2530">
    <property type="match status" value="1"/>
</dbReference>
<dbReference type="InterPro" id="IPR036318">
    <property type="entry name" value="FAD-bd_PCMH-like_sf"/>
</dbReference>
<evidence type="ECO:0000313" key="3">
    <source>
        <dbReference type="EMBL" id="WZW99395.1"/>
    </source>
</evidence>
<dbReference type="InterPro" id="IPR016167">
    <property type="entry name" value="FAD-bd_PCMH_sub1"/>
</dbReference>
<reference evidence="3 4" key="1">
    <citation type="journal article" date="2023" name="Environ Microbiome">
        <title>A coral-associated actinobacterium mitigates coral bleaching under heat stress.</title>
        <authorList>
            <person name="Li J."/>
            <person name="Zou Y."/>
            <person name="Li Q."/>
            <person name="Zhang J."/>
            <person name="Bourne D.G."/>
            <person name="Lyu Y."/>
            <person name="Liu C."/>
            <person name="Zhang S."/>
        </authorList>
    </citation>
    <scope>NUCLEOTIDE SEQUENCE [LARGE SCALE GENOMIC DNA]</scope>
    <source>
        <strain evidence="3 4">SCSIO 13291</strain>
    </source>
</reference>
<gene>
    <name evidence="3" type="ORF">PCC79_04120</name>
</gene>
<dbReference type="Pfam" id="PF04030">
    <property type="entry name" value="ALO"/>
    <property type="match status" value="1"/>
</dbReference>
<dbReference type="Gene3D" id="3.30.43.10">
    <property type="entry name" value="Uridine Diphospho-n-acetylenolpyruvylglucosamine Reductase, domain 2"/>
    <property type="match status" value="1"/>
</dbReference>
<dbReference type="RefSeq" id="WP_342373101.1">
    <property type="nucleotide sequence ID" value="NZ_CP115965.1"/>
</dbReference>
<dbReference type="InterPro" id="IPR007173">
    <property type="entry name" value="ALO_C"/>
</dbReference>
<organism evidence="3 4">
    <name type="scientific">Propioniciclava soli</name>
    <dbReference type="NCBI Taxonomy" id="2775081"/>
    <lineage>
        <taxon>Bacteria</taxon>
        <taxon>Bacillati</taxon>
        <taxon>Actinomycetota</taxon>
        <taxon>Actinomycetes</taxon>
        <taxon>Propionibacteriales</taxon>
        <taxon>Propionibacteriaceae</taxon>
        <taxon>Propioniciclava</taxon>
    </lineage>
</organism>
<dbReference type="Proteomes" id="UP001434337">
    <property type="component" value="Chromosome"/>
</dbReference>
<accession>A0ABZ3CC92</accession>
<proteinExistence type="predicted"/>
<dbReference type="PROSITE" id="PS51387">
    <property type="entry name" value="FAD_PCMH"/>
    <property type="match status" value="1"/>
</dbReference>
<dbReference type="InterPro" id="IPR016169">
    <property type="entry name" value="FAD-bd_PCMH_sub2"/>
</dbReference>
<sequence length="411" mass="43487">MTERNWAGTVTYRARALREPTSWDELADLVATEPRLRVLGSRHSFNELADTEGVLVSLAKLADEPATVAGSTVRVPAGIRYGDLVPALTEAGVALANLASLPHIAVAGAVATGTHGSGDAIGSLATQVSALDLLTPSGPVRLTRGDADFAGAVVALGALGVVTHVELDVEPHYEVSQTVFEGVTWDAALADLDALTGAGDSVSLFCSWDDPARVDQVWVKSRAGRPAPDLASFGGQPADGPRHPVTGMDPAPCTPQGGVPGPWYDRWPHFSLDHTPSVGEEIQSEYLLPRADAPAALEALQGLAELFSPLLHVGELRTVAPDDLWLSPAYGTPTIGLHFTWRAVPDSVGAVLPAIEAALPDTARPHWGKVSTLAPDAVRARFPRWHDFAALRARLDPERRFVNPHLARLGL</sequence>
<dbReference type="PANTHER" id="PTHR43762">
    <property type="entry name" value="L-GULONOLACTONE OXIDASE"/>
    <property type="match status" value="1"/>
</dbReference>
<keyword evidence="4" id="KW-1185">Reference proteome</keyword>
<dbReference type="Gene3D" id="3.30.465.10">
    <property type="match status" value="1"/>
</dbReference>
<protein>
    <submittedName>
        <fullName evidence="3">FAD-binding protein</fullName>
    </submittedName>
</protein>
<evidence type="ECO:0000256" key="1">
    <source>
        <dbReference type="ARBA" id="ARBA00023002"/>
    </source>
</evidence>
<feature type="domain" description="FAD-binding PCMH-type" evidence="2">
    <location>
        <begin position="9"/>
        <end position="172"/>
    </location>
</feature>
<dbReference type="Gene3D" id="1.10.45.10">
    <property type="entry name" value="Vanillyl-alcohol Oxidase, Chain A, domain 4"/>
    <property type="match status" value="1"/>
</dbReference>
<dbReference type="Pfam" id="PF01565">
    <property type="entry name" value="FAD_binding_4"/>
    <property type="match status" value="1"/>
</dbReference>
<dbReference type="Gene3D" id="3.30.70.2520">
    <property type="match status" value="1"/>
</dbReference>
<dbReference type="InterPro" id="IPR016166">
    <property type="entry name" value="FAD-bd_PCMH"/>
</dbReference>